<comment type="subunit">
    <text evidence="10">Monomer. Homodimerizes in the presence of ATP. The complex is composed of two ATP-binding proteins (SugC), two transmembrane proteins (SugA and SugB) and a solute-binding protein (LpqY).</text>
</comment>
<evidence type="ECO:0000256" key="14">
    <source>
        <dbReference type="SAM" id="MobiDB-lite"/>
    </source>
</evidence>
<dbReference type="FunFam" id="3.40.50.300:FF:000042">
    <property type="entry name" value="Maltose/maltodextrin ABC transporter, ATP-binding protein"/>
    <property type="match status" value="1"/>
</dbReference>
<evidence type="ECO:0000256" key="11">
    <source>
        <dbReference type="ARBA" id="ARBA00072105"/>
    </source>
</evidence>
<evidence type="ECO:0000256" key="10">
    <source>
        <dbReference type="ARBA" id="ARBA00063658"/>
    </source>
</evidence>
<dbReference type="InterPro" id="IPR017871">
    <property type="entry name" value="ABC_transporter-like_CS"/>
</dbReference>
<evidence type="ECO:0000313" key="17">
    <source>
        <dbReference type="Proteomes" id="UP000183407"/>
    </source>
</evidence>
<dbReference type="Pfam" id="PF00005">
    <property type="entry name" value="ABC_tran"/>
    <property type="match status" value="1"/>
</dbReference>
<comment type="function">
    <text evidence="9">Part of the ABC transporter complex LpqY-SugA-SugB-SugC, which is highly specific for uptake of trehalose. Involved in the recycling of extracellular trehalose released from trehalose-containing molecules synthesized by M.tuberculosis. Trehalose uptake is essential for virulence. Responsible for energy coupling to the transport system.</text>
</comment>
<gene>
    <name evidence="16" type="ORF">SAMN04490220_9071</name>
</gene>
<evidence type="ECO:0000256" key="3">
    <source>
        <dbReference type="ARBA" id="ARBA00022475"/>
    </source>
</evidence>
<dbReference type="Pfam" id="PF17912">
    <property type="entry name" value="OB_MalK"/>
    <property type="match status" value="1"/>
</dbReference>
<accession>A0A1H5MK79</accession>
<evidence type="ECO:0000256" key="12">
    <source>
        <dbReference type="ARBA" id="ARBA00080647"/>
    </source>
</evidence>
<name>A0A1H5MK79_RHOJO</name>
<keyword evidence="4" id="KW-0547">Nucleotide-binding</keyword>
<dbReference type="GO" id="GO:0008643">
    <property type="term" value="P:carbohydrate transport"/>
    <property type="evidence" value="ECO:0007669"/>
    <property type="project" value="InterPro"/>
</dbReference>
<dbReference type="Pfam" id="PF13416">
    <property type="entry name" value="SBP_bac_8"/>
    <property type="match status" value="1"/>
</dbReference>
<organism evidence="16 17">
    <name type="scientific">Rhodococcus jostii</name>
    <dbReference type="NCBI Taxonomy" id="132919"/>
    <lineage>
        <taxon>Bacteria</taxon>
        <taxon>Bacillati</taxon>
        <taxon>Actinomycetota</taxon>
        <taxon>Actinomycetes</taxon>
        <taxon>Mycobacteriales</taxon>
        <taxon>Nocardiaceae</taxon>
        <taxon>Rhodococcus</taxon>
    </lineage>
</organism>
<evidence type="ECO:0000256" key="2">
    <source>
        <dbReference type="ARBA" id="ARBA00022448"/>
    </source>
</evidence>
<dbReference type="InterPro" id="IPR027417">
    <property type="entry name" value="P-loop_NTPase"/>
</dbReference>
<reference evidence="17" key="1">
    <citation type="submission" date="2016-10" db="EMBL/GenBank/DDBJ databases">
        <authorList>
            <person name="Varghese N."/>
        </authorList>
    </citation>
    <scope>NUCLEOTIDE SEQUENCE [LARGE SCALE GENOMIC DNA]</scope>
    <source>
        <strain evidence="17">DSM 44719</strain>
    </source>
</reference>
<comment type="subcellular location">
    <subcellularLocation>
        <location evidence="1">Cell inner membrane</location>
        <topology evidence="1">Peripheral membrane protein</topology>
        <orientation evidence="1">Cytoplasmic side</orientation>
    </subcellularLocation>
</comment>
<dbReference type="InterPro" id="IPR003593">
    <property type="entry name" value="AAA+_ATPase"/>
</dbReference>
<dbReference type="PANTHER" id="PTHR43875">
    <property type="entry name" value="MALTODEXTRIN IMPORT ATP-BINDING PROTEIN MSMX"/>
    <property type="match status" value="1"/>
</dbReference>
<dbReference type="InterPro" id="IPR006059">
    <property type="entry name" value="SBP"/>
</dbReference>
<dbReference type="PANTHER" id="PTHR43875:SF15">
    <property type="entry name" value="TREHALOSE IMPORT ATP-BINDING PROTEIN SUGC"/>
    <property type="match status" value="1"/>
</dbReference>
<comment type="catalytic activity">
    <reaction evidence="8">
        <text>alpha,alpha-trehalose(out) + ATP + H2O = alpha,alpha-trehalose(in) + ADP + phosphate + H(+)</text>
        <dbReference type="Rhea" id="RHEA:75203"/>
        <dbReference type="ChEBI" id="CHEBI:15377"/>
        <dbReference type="ChEBI" id="CHEBI:15378"/>
        <dbReference type="ChEBI" id="CHEBI:16551"/>
        <dbReference type="ChEBI" id="CHEBI:30616"/>
        <dbReference type="ChEBI" id="CHEBI:43474"/>
        <dbReference type="ChEBI" id="CHEBI:456216"/>
    </reaction>
</comment>
<dbReference type="Gene3D" id="2.40.50.100">
    <property type="match status" value="1"/>
</dbReference>
<dbReference type="AlphaFoldDB" id="A0A1H5MK79"/>
<dbReference type="InterPro" id="IPR008995">
    <property type="entry name" value="Mo/tungstate-bd_C_term_dom"/>
</dbReference>
<dbReference type="PROSITE" id="PS00211">
    <property type="entry name" value="ABC_TRANSPORTER_1"/>
    <property type="match status" value="1"/>
</dbReference>
<evidence type="ECO:0000256" key="5">
    <source>
        <dbReference type="ARBA" id="ARBA00022840"/>
    </source>
</evidence>
<protein>
    <recommendedName>
        <fullName evidence="11">Trehalose import ATP-binding protein SugC</fullName>
    </recommendedName>
    <alternativeName>
        <fullName evidence="13">Nucleotide-binding domain of SugABC transporter</fullName>
    </alternativeName>
    <alternativeName>
        <fullName evidence="12">SugABC transporter ATPase SugC</fullName>
    </alternativeName>
</protein>
<evidence type="ECO:0000256" key="6">
    <source>
        <dbReference type="ARBA" id="ARBA00022967"/>
    </source>
</evidence>
<proteinExistence type="predicted"/>
<dbReference type="InterPro" id="IPR003439">
    <property type="entry name" value="ABC_transporter-like_ATP-bd"/>
</dbReference>
<dbReference type="GO" id="GO:0055052">
    <property type="term" value="C:ATP-binding cassette (ABC) transporter complex, substrate-binding subunit-containing"/>
    <property type="evidence" value="ECO:0007669"/>
    <property type="project" value="TreeGrafter"/>
</dbReference>
<keyword evidence="6" id="KW-1278">Translocase</keyword>
<dbReference type="InterPro" id="IPR040582">
    <property type="entry name" value="OB_MalK-like"/>
</dbReference>
<dbReference type="InterPro" id="IPR015855">
    <property type="entry name" value="ABC_transpr_MalK-like"/>
</dbReference>
<keyword evidence="7" id="KW-0472">Membrane</keyword>
<dbReference type="Gene3D" id="2.40.50.140">
    <property type="entry name" value="Nucleic acid-binding proteins"/>
    <property type="match status" value="1"/>
</dbReference>
<dbReference type="SUPFAM" id="SSF50331">
    <property type="entry name" value="MOP-like"/>
    <property type="match status" value="1"/>
</dbReference>
<evidence type="ECO:0000256" key="1">
    <source>
        <dbReference type="ARBA" id="ARBA00004515"/>
    </source>
</evidence>
<dbReference type="GO" id="GO:0005524">
    <property type="term" value="F:ATP binding"/>
    <property type="evidence" value="ECO:0007669"/>
    <property type="project" value="UniProtKB-KW"/>
</dbReference>
<dbReference type="Proteomes" id="UP000183407">
    <property type="component" value="Unassembled WGS sequence"/>
</dbReference>
<keyword evidence="3" id="KW-1003">Cell membrane</keyword>
<dbReference type="InterPro" id="IPR047641">
    <property type="entry name" value="ABC_transpr_MalK/UgpC-like"/>
</dbReference>
<dbReference type="EMBL" id="FNTL01000005">
    <property type="protein sequence ID" value="SEE89734.1"/>
    <property type="molecule type" value="Genomic_DNA"/>
</dbReference>
<evidence type="ECO:0000259" key="15">
    <source>
        <dbReference type="PROSITE" id="PS50893"/>
    </source>
</evidence>
<evidence type="ECO:0000313" key="16">
    <source>
        <dbReference type="EMBL" id="SEE89734.1"/>
    </source>
</evidence>
<evidence type="ECO:0000256" key="13">
    <source>
        <dbReference type="ARBA" id="ARBA00082626"/>
    </source>
</evidence>
<keyword evidence="16" id="KW-0762">Sugar transport</keyword>
<dbReference type="InterPro" id="IPR012340">
    <property type="entry name" value="NA-bd_OB-fold"/>
</dbReference>
<dbReference type="Gene3D" id="3.40.190.10">
    <property type="entry name" value="Periplasmic binding protein-like II"/>
    <property type="match status" value="1"/>
</dbReference>
<dbReference type="SMART" id="SM00382">
    <property type="entry name" value="AAA"/>
    <property type="match status" value="1"/>
</dbReference>
<dbReference type="Gene3D" id="3.40.50.300">
    <property type="entry name" value="P-loop containing nucleotide triphosphate hydrolases"/>
    <property type="match status" value="1"/>
</dbReference>
<feature type="domain" description="ABC transporter" evidence="15">
    <location>
        <begin position="4"/>
        <end position="234"/>
    </location>
</feature>
<dbReference type="GO" id="GO:0140359">
    <property type="term" value="F:ABC-type transporter activity"/>
    <property type="evidence" value="ECO:0007669"/>
    <property type="project" value="InterPro"/>
</dbReference>
<evidence type="ECO:0000256" key="9">
    <source>
        <dbReference type="ARBA" id="ARBA00056091"/>
    </source>
</evidence>
<sequence>MAQIRLECVSKQFGTAQVVRDVDLDIADGEFMVLLGPSGCGKSTLLRLIAGLETPSAGRILLGGEDITRTSPRQRDVAMVFQSYALYPHLTVAKNIGFPLRARGRSKDEIGERIRAVASALGLQNHLDRRPAQLSGGQRQRVALARAMVRDPGAFLMDEPLSNLDAALRSATRTELIDLHRRLGSTFLYVTHDQVEAMTMATRIALLNNGRIEQVGTPTELYDTPRSTFVAAFLGAPPMNLFDATVIVRAGELHLVADGVDVPLGLPADSATGPQKVTAGIRPERLRLRGADARLRGVVTASENLGSEEIVHVTVGAPSSACALCARFPPRSATRRRCASTPPTFNSSTRRPAVGWSGTVSTSTRHRHETPRCRWHDHRHVHKPRPHTNNRRNTVKKTLPGLGALVTSALVLTACGGLGTTTTDSASNSTDPVPELAPDQKVSIVFESYNYGMAGAWTDTFNALIDDFTKQNPNITVTAQKPQGNSPNPATDTISSIQSQTVAGSPPDVAQLGFSDLDFTIHQLGAHSLDDLVGKEAVQKNFDGAKYPYAPTARTLADWEGTTYGVPFVFSTPVFYYNATLFEQAGLDPAAPPKTWDEVAEAAAAITAKTGKGGVYLDCLTKTAKDWCFQSLVRSNGGQVIADDRASLTFADDPAVQVADMAQNLVQSGSTPKLSQQQGYEAFARGDVGMILETSAIQGTFVKGAKDKWDLRATTMPSFAGKTPVPTNSGASLFTFASDPAKQRASWELIKFLTSEEAYTKIAQGIGYLPLRTGLVDDPAGLKEWSQKNPLLAPNIAQLGSMEPWISMPGNNYLQIRDGMMDAVEAVVYQDADPKSTLEAAQKQASALLPTQ</sequence>
<dbReference type="SUPFAM" id="SSF53850">
    <property type="entry name" value="Periplasmic binding protein-like II"/>
    <property type="match status" value="1"/>
</dbReference>
<feature type="region of interest" description="Disordered" evidence="14">
    <location>
        <begin position="335"/>
        <end position="372"/>
    </location>
</feature>
<dbReference type="GO" id="GO:0016887">
    <property type="term" value="F:ATP hydrolysis activity"/>
    <property type="evidence" value="ECO:0007669"/>
    <property type="project" value="InterPro"/>
</dbReference>
<dbReference type="CDD" id="cd14748">
    <property type="entry name" value="PBP2_UgpB"/>
    <property type="match status" value="1"/>
</dbReference>
<evidence type="ECO:0000256" key="7">
    <source>
        <dbReference type="ARBA" id="ARBA00023136"/>
    </source>
</evidence>
<keyword evidence="5" id="KW-0067">ATP-binding</keyword>
<dbReference type="PROSITE" id="PS50893">
    <property type="entry name" value="ABC_TRANSPORTER_2"/>
    <property type="match status" value="1"/>
</dbReference>
<keyword evidence="2" id="KW-0813">Transport</keyword>
<dbReference type="CDD" id="cd03301">
    <property type="entry name" value="ABC_MalK_N"/>
    <property type="match status" value="1"/>
</dbReference>
<feature type="compositionally biased region" description="Polar residues" evidence="14">
    <location>
        <begin position="341"/>
        <end position="350"/>
    </location>
</feature>
<evidence type="ECO:0000256" key="4">
    <source>
        <dbReference type="ARBA" id="ARBA00022741"/>
    </source>
</evidence>
<evidence type="ECO:0000256" key="8">
    <source>
        <dbReference type="ARBA" id="ARBA00050305"/>
    </source>
</evidence>
<dbReference type="SUPFAM" id="SSF52540">
    <property type="entry name" value="P-loop containing nucleoside triphosphate hydrolases"/>
    <property type="match status" value="1"/>
</dbReference>